<keyword evidence="1" id="KW-0812">Transmembrane</keyword>
<keyword evidence="1" id="KW-0472">Membrane</keyword>
<name>A0A399IK41_9CLOT</name>
<protein>
    <recommendedName>
        <fullName evidence="4">Holin</fullName>
    </recommendedName>
</protein>
<keyword evidence="1" id="KW-1133">Transmembrane helix</keyword>
<dbReference type="InterPro" id="IPR032111">
    <property type="entry name" value="Clostridium_phage_holin"/>
</dbReference>
<feature type="transmembrane region" description="Helical" evidence="1">
    <location>
        <begin position="38"/>
        <end position="57"/>
    </location>
</feature>
<evidence type="ECO:0000256" key="1">
    <source>
        <dbReference type="SAM" id="Phobius"/>
    </source>
</evidence>
<reference evidence="2 3" key="1">
    <citation type="submission" date="2018-08" db="EMBL/GenBank/DDBJ databases">
        <title>Genome of Clostridium chromiireducens C1, DSM12136.</title>
        <authorList>
            <person name="Xing M."/>
            <person name="Wei Y."/>
            <person name="Ang E.L."/>
            <person name="Zhao H."/>
            <person name="Zhang Y."/>
        </authorList>
    </citation>
    <scope>NUCLEOTIDE SEQUENCE [LARGE SCALE GENOMIC DNA]</scope>
    <source>
        <strain evidence="2 3">C1</strain>
    </source>
</reference>
<dbReference type="Pfam" id="PF16079">
    <property type="entry name" value="Phage_holin_5_2"/>
    <property type="match status" value="1"/>
</dbReference>
<evidence type="ECO:0000313" key="3">
    <source>
        <dbReference type="Proteomes" id="UP000265930"/>
    </source>
</evidence>
<dbReference type="RefSeq" id="WP_119367942.1">
    <property type="nucleotide sequence ID" value="NZ_QXDJ01000006.1"/>
</dbReference>
<organism evidence="2 3">
    <name type="scientific">Clostridium chromiireducens</name>
    <dbReference type="NCBI Taxonomy" id="225345"/>
    <lineage>
        <taxon>Bacteria</taxon>
        <taxon>Bacillati</taxon>
        <taxon>Bacillota</taxon>
        <taxon>Clostridia</taxon>
        <taxon>Eubacteriales</taxon>
        <taxon>Clostridiaceae</taxon>
        <taxon>Clostridium</taxon>
    </lineage>
</organism>
<sequence length="96" mass="10810">MELTNLTQFIPENLMIVIVAAYVVGIFLKKLENFKDKYITSILMAFCITFSVLLNLINTEYSVMYKAIVNAVLQGILCWGVSVGINQTTKQLGKEE</sequence>
<evidence type="ECO:0008006" key="4">
    <source>
        <dbReference type="Google" id="ProtNLM"/>
    </source>
</evidence>
<gene>
    <name evidence="2" type="ORF">D2A34_21980</name>
</gene>
<comment type="caution">
    <text evidence="2">The sequence shown here is derived from an EMBL/GenBank/DDBJ whole genome shotgun (WGS) entry which is preliminary data.</text>
</comment>
<dbReference type="Proteomes" id="UP000265930">
    <property type="component" value="Unassembled WGS sequence"/>
</dbReference>
<proteinExistence type="predicted"/>
<dbReference type="EMBL" id="QXDJ01000006">
    <property type="protein sequence ID" value="RII32867.1"/>
    <property type="molecule type" value="Genomic_DNA"/>
</dbReference>
<evidence type="ECO:0000313" key="2">
    <source>
        <dbReference type="EMBL" id="RII32867.1"/>
    </source>
</evidence>
<dbReference type="AlphaFoldDB" id="A0A399IK41"/>
<feature type="transmembrane region" description="Helical" evidence="1">
    <location>
        <begin position="6"/>
        <end position="26"/>
    </location>
</feature>
<accession>A0A399IK41</accession>